<organism evidence="2 3">
    <name type="scientific">Crotalaria pallida</name>
    <name type="common">Smooth rattlebox</name>
    <name type="synonym">Crotalaria striata</name>
    <dbReference type="NCBI Taxonomy" id="3830"/>
    <lineage>
        <taxon>Eukaryota</taxon>
        <taxon>Viridiplantae</taxon>
        <taxon>Streptophyta</taxon>
        <taxon>Embryophyta</taxon>
        <taxon>Tracheophyta</taxon>
        <taxon>Spermatophyta</taxon>
        <taxon>Magnoliopsida</taxon>
        <taxon>eudicotyledons</taxon>
        <taxon>Gunneridae</taxon>
        <taxon>Pentapetalae</taxon>
        <taxon>rosids</taxon>
        <taxon>fabids</taxon>
        <taxon>Fabales</taxon>
        <taxon>Fabaceae</taxon>
        <taxon>Papilionoideae</taxon>
        <taxon>50 kb inversion clade</taxon>
        <taxon>genistoids sensu lato</taxon>
        <taxon>core genistoids</taxon>
        <taxon>Crotalarieae</taxon>
        <taxon>Crotalaria</taxon>
    </lineage>
</organism>
<dbReference type="AlphaFoldDB" id="A0AAN9FYA7"/>
<evidence type="ECO:0000313" key="2">
    <source>
        <dbReference type="EMBL" id="KAK7281533.1"/>
    </source>
</evidence>
<evidence type="ECO:0000256" key="1">
    <source>
        <dbReference type="SAM" id="SignalP"/>
    </source>
</evidence>
<evidence type="ECO:0000313" key="3">
    <source>
        <dbReference type="Proteomes" id="UP001372338"/>
    </source>
</evidence>
<name>A0AAN9FYA7_CROPI</name>
<dbReference type="Proteomes" id="UP001372338">
    <property type="component" value="Unassembled WGS sequence"/>
</dbReference>
<feature type="signal peptide" evidence="1">
    <location>
        <begin position="1"/>
        <end position="23"/>
    </location>
</feature>
<protein>
    <recommendedName>
        <fullName evidence="4">Transmembrane protein</fullName>
    </recommendedName>
</protein>
<reference evidence="2 3" key="1">
    <citation type="submission" date="2024-01" db="EMBL/GenBank/DDBJ databases">
        <title>The genomes of 5 underutilized Papilionoideae crops provide insights into root nodulation and disease resistanc.</title>
        <authorList>
            <person name="Yuan L."/>
        </authorList>
    </citation>
    <scope>NUCLEOTIDE SEQUENCE [LARGE SCALE GENOMIC DNA]</scope>
    <source>
        <strain evidence="2">ZHUSHIDOU_FW_LH</strain>
        <tissue evidence="2">Leaf</tissue>
    </source>
</reference>
<feature type="chain" id="PRO_5042907695" description="Transmembrane protein" evidence="1">
    <location>
        <begin position="24"/>
        <end position="108"/>
    </location>
</feature>
<keyword evidence="3" id="KW-1185">Reference proteome</keyword>
<keyword evidence="1" id="KW-0732">Signal</keyword>
<sequence length="108" mass="12338">MGKVAMGSMAVTIVVLCEVVVRGLDKMMRDLNLVIIAVRRWWMDGVHDEGSFHGGMVEEETYSKCLIINVSYKESLHLAKLIVAYIIRNEFLFLFSLIIRNEFISLSL</sequence>
<proteinExistence type="predicted"/>
<comment type="caution">
    <text evidence="2">The sequence shown here is derived from an EMBL/GenBank/DDBJ whole genome shotgun (WGS) entry which is preliminary data.</text>
</comment>
<dbReference type="EMBL" id="JAYWIO010000002">
    <property type="protein sequence ID" value="KAK7281533.1"/>
    <property type="molecule type" value="Genomic_DNA"/>
</dbReference>
<accession>A0AAN9FYA7</accession>
<gene>
    <name evidence="2" type="ORF">RIF29_09617</name>
</gene>
<evidence type="ECO:0008006" key="4">
    <source>
        <dbReference type="Google" id="ProtNLM"/>
    </source>
</evidence>